<dbReference type="PIRSF" id="PIRSF004789">
    <property type="entry name" value="DR1281"/>
    <property type="match status" value="1"/>
</dbReference>
<keyword evidence="2 7" id="KW-0479">Metal-binding</keyword>
<dbReference type="InterPro" id="IPR029052">
    <property type="entry name" value="Metallo-depent_PP-like"/>
</dbReference>
<organism evidence="8 9">
    <name type="scientific">Salsuginibacillus halophilus</name>
    <dbReference type="NCBI Taxonomy" id="517424"/>
    <lineage>
        <taxon>Bacteria</taxon>
        <taxon>Bacillati</taxon>
        <taxon>Bacillota</taxon>
        <taxon>Bacilli</taxon>
        <taxon>Bacillales</taxon>
        <taxon>Bacillaceae</taxon>
        <taxon>Salsuginibacillus</taxon>
    </lineage>
</organism>
<keyword evidence="3" id="KW-0378">Hydrolase</keyword>
<dbReference type="SUPFAM" id="SSF56300">
    <property type="entry name" value="Metallo-dependent phosphatases"/>
    <property type="match status" value="1"/>
</dbReference>
<feature type="binding site" evidence="7">
    <location>
        <position position="39"/>
    </location>
    <ligand>
        <name>Fe cation</name>
        <dbReference type="ChEBI" id="CHEBI:24875"/>
        <label>2</label>
    </ligand>
</feature>
<dbReference type="NCBIfam" id="TIGR00282">
    <property type="entry name" value="TIGR00282 family metallophosphoesterase"/>
    <property type="match status" value="1"/>
</dbReference>
<dbReference type="GO" id="GO:0004113">
    <property type="term" value="F:2',3'-cyclic-nucleotide 3'-phosphodiesterase activity"/>
    <property type="evidence" value="ECO:0007669"/>
    <property type="project" value="TreeGrafter"/>
</dbReference>
<keyword evidence="4" id="KW-0408">Iron</keyword>
<protein>
    <recommendedName>
        <fullName evidence="10">Metallophosphoesterase</fullName>
    </recommendedName>
</protein>
<evidence type="ECO:0000256" key="4">
    <source>
        <dbReference type="ARBA" id="ARBA00023004"/>
    </source>
</evidence>
<dbReference type="AlphaFoldDB" id="A0A2P8HYH4"/>
<dbReference type="GO" id="GO:0046872">
    <property type="term" value="F:metal ion binding"/>
    <property type="evidence" value="ECO:0007669"/>
    <property type="project" value="UniProtKB-KW"/>
</dbReference>
<gene>
    <name evidence="8" type="ORF">B0H94_101173</name>
</gene>
<evidence type="ECO:0000256" key="3">
    <source>
        <dbReference type="ARBA" id="ARBA00022801"/>
    </source>
</evidence>
<dbReference type="Gene3D" id="3.60.21.10">
    <property type="match status" value="1"/>
</dbReference>
<accession>A0A2P8HYH4</accession>
<dbReference type="EMBL" id="PYAV01000001">
    <property type="protein sequence ID" value="PSL51263.1"/>
    <property type="molecule type" value="Genomic_DNA"/>
</dbReference>
<dbReference type="CDD" id="cd07382">
    <property type="entry name" value="MPP_DR1281"/>
    <property type="match status" value="1"/>
</dbReference>
<feature type="binding site" evidence="7">
    <location>
        <position position="39"/>
    </location>
    <ligand>
        <name>Fe cation</name>
        <dbReference type="ChEBI" id="CHEBI:24875"/>
        <label>1</label>
    </ligand>
</feature>
<evidence type="ECO:0000313" key="8">
    <source>
        <dbReference type="EMBL" id="PSL51263.1"/>
    </source>
</evidence>
<dbReference type="Proteomes" id="UP000242310">
    <property type="component" value="Unassembled WGS sequence"/>
</dbReference>
<reference evidence="8 9" key="1">
    <citation type="submission" date="2018-03" db="EMBL/GenBank/DDBJ databases">
        <title>Genomic Encyclopedia of Type Strains, Phase III (KMG-III): the genomes of soil and plant-associated and newly described type strains.</title>
        <authorList>
            <person name="Whitman W."/>
        </authorList>
    </citation>
    <scope>NUCLEOTIDE SEQUENCE [LARGE SCALE GENOMIC DNA]</scope>
    <source>
        <strain evidence="8 9">CGMCC 1.07653</strain>
    </source>
</reference>
<feature type="binding site" evidence="7">
    <location>
        <position position="175"/>
    </location>
    <ligand>
        <name>Fe cation</name>
        <dbReference type="ChEBI" id="CHEBI:24875"/>
        <label>2</label>
    </ligand>
</feature>
<sequence>MKILFIGDIVGSPGRNMLAEYLPRLKKSYKPDVTVVNGENAAHGKGLTEKIYKQLLEIGADVITMGNHTWDKREIFEYINDANSLVVPANFPPATPGKGYKVLNVNGQKVAVINLIGRTFMADQDCPFRKADEILKQLPEDTAQIFVDFHAETTSEKQALGWYLDGRVTAVCGTHTHVQTADERILPQGTGYISDVGMTGPYDGILGMSRDAVMKKFLTNLPVKFEVEEGREQINGVFIQAAPRQKAVQKMKRIAVNDEQPLMD</sequence>
<feature type="binding site" evidence="7">
    <location>
        <position position="67"/>
    </location>
    <ligand>
        <name>Fe cation</name>
        <dbReference type="ChEBI" id="CHEBI:24875"/>
        <label>2</label>
    </ligand>
</feature>
<dbReference type="PANTHER" id="PTHR36303:SF1">
    <property type="entry name" value="2',3'-CYCLIC-NUCLEOTIDE 2'-PHOSPHODIESTERASE"/>
    <property type="match status" value="1"/>
</dbReference>
<feature type="binding site" evidence="7">
    <location>
        <position position="8"/>
    </location>
    <ligand>
        <name>Fe cation</name>
        <dbReference type="ChEBI" id="CHEBI:24875"/>
        <label>1</label>
    </ligand>
</feature>
<evidence type="ECO:0000256" key="5">
    <source>
        <dbReference type="ARBA" id="ARBA00061401"/>
    </source>
</evidence>
<dbReference type="RefSeq" id="WP_106587340.1">
    <property type="nucleotide sequence ID" value="NZ_PYAV01000001.1"/>
</dbReference>
<feature type="binding site" evidence="7">
    <location>
        <position position="177"/>
    </location>
    <ligand>
        <name>Fe cation</name>
        <dbReference type="ChEBI" id="CHEBI:24875"/>
        <label>1</label>
    </ligand>
</feature>
<comment type="similarity">
    <text evidence="5">Belongs to the YmdB-like family.</text>
</comment>
<proteinExistence type="inferred from homology"/>
<evidence type="ECO:0008006" key="10">
    <source>
        <dbReference type="Google" id="ProtNLM"/>
    </source>
</evidence>
<evidence type="ECO:0000256" key="6">
    <source>
        <dbReference type="PIRSR" id="PIRSR004789-50"/>
    </source>
</evidence>
<dbReference type="Pfam" id="PF13277">
    <property type="entry name" value="YmdB"/>
    <property type="match status" value="1"/>
</dbReference>
<keyword evidence="9" id="KW-1185">Reference proteome</keyword>
<comment type="caution">
    <text evidence="8">The sequence shown here is derived from an EMBL/GenBank/DDBJ whole genome shotgun (WGS) entry which is preliminary data.</text>
</comment>
<feature type="binding site" evidence="7">
    <location>
        <position position="40"/>
    </location>
    <ligand>
        <name>Fe cation</name>
        <dbReference type="ChEBI" id="CHEBI:24875"/>
        <label>1</label>
    </ligand>
</feature>
<comment type="cofactor">
    <cofactor evidence="1">
        <name>Fe(3+)</name>
        <dbReference type="ChEBI" id="CHEBI:29034"/>
    </cofactor>
</comment>
<dbReference type="InterPro" id="IPR005235">
    <property type="entry name" value="YmdB-like"/>
</dbReference>
<name>A0A2P8HYH4_9BACI</name>
<evidence type="ECO:0000256" key="2">
    <source>
        <dbReference type="ARBA" id="ARBA00022723"/>
    </source>
</evidence>
<evidence type="ECO:0000256" key="1">
    <source>
        <dbReference type="ARBA" id="ARBA00001965"/>
    </source>
</evidence>
<dbReference type="PANTHER" id="PTHR36303">
    <property type="entry name" value="2',3'-CYCLIC-NUCLEOTIDE 2'-PHOSPHODIESTERASE"/>
    <property type="match status" value="1"/>
</dbReference>
<feature type="binding site" evidence="7">
    <location>
        <position position="150"/>
    </location>
    <ligand>
        <name>Fe cation</name>
        <dbReference type="ChEBI" id="CHEBI:24875"/>
        <label>2</label>
    </ligand>
</feature>
<evidence type="ECO:0000313" key="9">
    <source>
        <dbReference type="Proteomes" id="UP000242310"/>
    </source>
</evidence>
<feature type="active site" description="Proton donor" evidence="6">
    <location>
        <position position="68"/>
    </location>
</feature>
<evidence type="ECO:0000256" key="7">
    <source>
        <dbReference type="PIRSR" id="PIRSR004789-51"/>
    </source>
</evidence>
<dbReference type="FunFam" id="3.60.21.10:FF:000016">
    <property type="entry name" value="Putative metallophosphoesterase"/>
    <property type="match status" value="1"/>
</dbReference>
<dbReference type="OrthoDB" id="9801109at2"/>